<gene>
    <name evidence="2" type="ORF">ET464_00910</name>
</gene>
<feature type="transmembrane region" description="Helical" evidence="1">
    <location>
        <begin position="51"/>
        <end position="77"/>
    </location>
</feature>
<dbReference type="InterPro" id="IPR025470">
    <property type="entry name" value="DUF4321"/>
</dbReference>
<dbReference type="Proteomes" id="UP000293568">
    <property type="component" value="Chromosome"/>
</dbReference>
<evidence type="ECO:0000313" key="3">
    <source>
        <dbReference type="Proteomes" id="UP000293568"/>
    </source>
</evidence>
<keyword evidence="1" id="KW-0812">Transmembrane</keyword>
<evidence type="ECO:0000313" key="2">
    <source>
        <dbReference type="EMBL" id="QAY65159.1"/>
    </source>
</evidence>
<evidence type="ECO:0000256" key="1">
    <source>
        <dbReference type="SAM" id="Phobius"/>
    </source>
</evidence>
<keyword evidence="1" id="KW-0472">Membrane</keyword>
<dbReference type="EMBL" id="CP035492">
    <property type="protein sequence ID" value="QAY65159.1"/>
    <property type="molecule type" value="Genomic_DNA"/>
</dbReference>
<dbReference type="AlphaFoldDB" id="A0A4P6EU42"/>
<dbReference type="Pfam" id="PF14209">
    <property type="entry name" value="DUF4321"/>
    <property type="match status" value="1"/>
</dbReference>
<organism evidence="2 3">
    <name type="scientific">Paenibacillus protaetiae</name>
    <dbReference type="NCBI Taxonomy" id="2509456"/>
    <lineage>
        <taxon>Bacteria</taxon>
        <taxon>Bacillati</taxon>
        <taxon>Bacillota</taxon>
        <taxon>Bacilli</taxon>
        <taxon>Bacillales</taxon>
        <taxon>Paenibacillaceae</taxon>
        <taxon>Paenibacillus</taxon>
    </lineage>
</organism>
<keyword evidence="3" id="KW-1185">Reference proteome</keyword>
<dbReference type="RefSeq" id="WP_129437451.1">
    <property type="nucleotide sequence ID" value="NZ_CP035492.1"/>
</dbReference>
<name>A0A4P6EU42_9BACL</name>
<sequence>MKKNGWVLLLFIILGLIAGALAARSLANIAGISFLSKSLQMTLSPAVDLYVLQFNMTVHLDISLLSLIGIIAALWIYRKL</sequence>
<protein>
    <submittedName>
        <fullName evidence="2">DUF4321 domain-containing protein</fullName>
    </submittedName>
</protein>
<reference evidence="2 3" key="1">
    <citation type="submission" date="2019-01" db="EMBL/GenBank/DDBJ databases">
        <title>Genome sequencing of strain FW100M-2.</title>
        <authorList>
            <person name="Heo J."/>
            <person name="Kim S.-J."/>
            <person name="Kim J.-S."/>
            <person name="Hong S.-B."/>
            <person name="Kwon S.-W."/>
        </authorList>
    </citation>
    <scope>NUCLEOTIDE SEQUENCE [LARGE SCALE GENOMIC DNA]</scope>
    <source>
        <strain evidence="2 3">FW100M-2</strain>
    </source>
</reference>
<dbReference type="KEGG" id="pprt:ET464_00910"/>
<accession>A0A4P6EU42</accession>
<keyword evidence="1" id="KW-1133">Transmembrane helix</keyword>
<proteinExistence type="predicted"/>